<keyword evidence="5" id="KW-0378">Hydrolase</keyword>
<dbReference type="Gene3D" id="3.40.50.1000">
    <property type="entry name" value="HAD superfamily/HAD-like"/>
    <property type="match status" value="1"/>
</dbReference>
<accession>A0AAE4YA86</accession>
<comment type="pathway">
    <text evidence="2">Organic acid metabolism; glycolate biosynthesis; glycolate from 2-phosphoglycolate: step 1/1.</text>
</comment>
<dbReference type="AlphaFoldDB" id="A0AAE4YA86"/>
<dbReference type="RefSeq" id="WP_168774780.1">
    <property type="nucleotide sequence ID" value="NZ_JAABNR010000008.1"/>
</dbReference>
<reference evidence="5" key="1">
    <citation type="submission" date="2020-01" db="EMBL/GenBank/DDBJ databases">
        <authorList>
            <person name="Chen W.-M."/>
        </authorList>
    </citation>
    <scope>NUCLEOTIDE SEQUENCE</scope>
    <source>
        <strain evidence="5">CYK-10</strain>
    </source>
</reference>
<evidence type="ECO:0000256" key="2">
    <source>
        <dbReference type="ARBA" id="ARBA00004818"/>
    </source>
</evidence>
<dbReference type="EC" id="3.1.3.18" evidence="4"/>
<dbReference type="SFLD" id="SFLDS00003">
    <property type="entry name" value="Haloacid_Dehalogenase"/>
    <property type="match status" value="1"/>
</dbReference>
<dbReference type="InterPro" id="IPR050155">
    <property type="entry name" value="HAD-like_hydrolase_sf"/>
</dbReference>
<organism evidence="5 6">
    <name type="scientific">Stagnihabitans tardus</name>
    <dbReference type="NCBI Taxonomy" id="2699202"/>
    <lineage>
        <taxon>Bacteria</taxon>
        <taxon>Pseudomonadati</taxon>
        <taxon>Pseudomonadota</taxon>
        <taxon>Alphaproteobacteria</taxon>
        <taxon>Rhodobacterales</taxon>
        <taxon>Paracoccaceae</taxon>
        <taxon>Stagnihabitans</taxon>
    </lineage>
</organism>
<dbReference type="GO" id="GO:0008967">
    <property type="term" value="F:phosphoglycolate phosphatase activity"/>
    <property type="evidence" value="ECO:0007669"/>
    <property type="project" value="UniProtKB-EC"/>
</dbReference>
<dbReference type="Pfam" id="PF13419">
    <property type="entry name" value="HAD_2"/>
    <property type="match status" value="1"/>
</dbReference>
<evidence type="ECO:0000256" key="4">
    <source>
        <dbReference type="ARBA" id="ARBA00013078"/>
    </source>
</evidence>
<comment type="similarity">
    <text evidence="3">Belongs to the HAD-like hydrolase superfamily. CbbY/CbbZ/Gph/YieH family.</text>
</comment>
<dbReference type="SUPFAM" id="SSF56784">
    <property type="entry name" value="HAD-like"/>
    <property type="match status" value="1"/>
</dbReference>
<dbReference type="PANTHER" id="PTHR43434">
    <property type="entry name" value="PHOSPHOGLYCOLATE PHOSPHATASE"/>
    <property type="match status" value="1"/>
</dbReference>
<dbReference type="SFLD" id="SFLDG01129">
    <property type="entry name" value="C1.5:_HAD__Beta-PGM__Phosphata"/>
    <property type="match status" value="1"/>
</dbReference>
<keyword evidence="6" id="KW-1185">Reference proteome</keyword>
<evidence type="ECO:0000313" key="5">
    <source>
        <dbReference type="EMBL" id="NBZ87977.1"/>
    </source>
</evidence>
<dbReference type="EMBL" id="JAABNR010000008">
    <property type="protein sequence ID" value="NBZ87977.1"/>
    <property type="molecule type" value="Genomic_DNA"/>
</dbReference>
<dbReference type="InterPro" id="IPR023214">
    <property type="entry name" value="HAD_sf"/>
</dbReference>
<dbReference type="InterPro" id="IPR023198">
    <property type="entry name" value="PGP-like_dom2"/>
</dbReference>
<dbReference type="InterPro" id="IPR041492">
    <property type="entry name" value="HAD_2"/>
</dbReference>
<dbReference type="GO" id="GO:0006281">
    <property type="term" value="P:DNA repair"/>
    <property type="evidence" value="ECO:0007669"/>
    <property type="project" value="TreeGrafter"/>
</dbReference>
<gene>
    <name evidence="5" type="ORF">GV832_10340</name>
</gene>
<dbReference type="Proteomes" id="UP001193501">
    <property type="component" value="Unassembled WGS sequence"/>
</dbReference>
<dbReference type="PRINTS" id="PR00413">
    <property type="entry name" value="HADHALOGNASE"/>
</dbReference>
<dbReference type="InterPro" id="IPR006439">
    <property type="entry name" value="HAD-SF_hydro_IA"/>
</dbReference>
<protein>
    <recommendedName>
        <fullName evidence="4">phosphoglycolate phosphatase</fullName>
        <ecNumber evidence="4">3.1.3.18</ecNumber>
    </recommendedName>
</protein>
<evidence type="ECO:0000256" key="3">
    <source>
        <dbReference type="ARBA" id="ARBA00006171"/>
    </source>
</evidence>
<evidence type="ECO:0000313" key="6">
    <source>
        <dbReference type="Proteomes" id="UP001193501"/>
    </source>
</evidence>
<evidence type="ECO:0000256" key="1">
    <source>
        <dbReference type="ARBA" id="ARBA00000830"/>
    </source>
</evidence>
<dbReference type="GO" id="GO:0005829">
    <property type="term" value="C:cytosol"/>
    <property type="evidence" value="ECO:0007669"/>
    <property type="project" value="TreeGrafter"/>
</dbReference>
<comment type="caution">
    <text evidence="5">The sequence shown here is derived from an EMBL/GenBank/DDBJ whole genome shotgun (WGS) entry which is preliminary data.</text>
</comment>
<dbReference type="InterPro" id="IPR036412">
    <property type="entry name" value="HAD-like_sf"/>
</dbReference>
<dbReference type="Gene3D" id="1.10.150.240">
    <property type="entry name" value="Putative phosphatase, domain 2"/>
    <property type="match status" value="1"/>
</dbReference>
<proteinExistence type="inferred from homology"/>
<name>A0AAE4YA86_9RHOB</name>
<sequence>MAYPRDIWAHVKGKAVRTVVFDLDGTLADTSEDLLAAANACFAGLGLGEPLGAADTLTAFAGGRAMLRLGFQRLGVAGDVDGQYPVLLAHYAEGLDRATRLYPGAVEAVESLRAAGFATAICTNKPEGLAEELMRRLGVRGLFGALVGADTFPVRKPDPLPYRESVLRAGGDPRRSLLVGDTVTDRDTARAAGVPVVLVSFGPEGAGVARLAPDALLDRYADLPGLAARLVL</sequence>
<comment type="catalytic activity">
    <reaction evidence="1">
        <text>2-phosphoglycolate + H2O = glycolate + phosphate</text>
        <dbReference type="Rhea" id="RHEA:14369"/>
        <dbReference type="ChEBI" id="CHEBI:15377"/>
        <dbReference type="ChEBI" id="CHEBI:29805"/>
        <dbReference type="ChEBI" id="CHEBI:43474"/>
        <dbReference type="ChEBI" id="CHEBI:58033"/>
        <dbReference type="EC" id="3.1.3.18"/>
    </reaction>
</comment>
<dbReference type="PANTHER" id="PTHR43434:SF1">
    <property type="entry name" value="PHOSPHOGLYCOLATE PHOSPHATASE"/>
    <property type="match status" value="1"/>
</dbReference>